<dbReference type="InterPro" id="IPR010852">
    <property type="entry name" value="ABATE"/>
</dbReference>
<dbReference type="Proteomes" id="UP000660745">
    <property type="component" value="Unassembled WGS sequence"/>
</dbReference>
<keyword evidence="3" id="KW-1185">Reference proteome</keyword>
<dbReference type="InterPro" id="IPR023286">
    <property type="entry name" value="ABATE_dom_sf"/>
</dbReference>
<dbReference type="PANTHER" id="PTHR35525:SF3">
    <property type="entry name" value="BLL6575 PROTEIN"/>
    <property type="match status" value="1"/>
</dbReference>
<gene>
    <name evidence="2" type="ORF">GCM10012278_31410</name>
</gene>
<evidence type="ECO:0000313" key="2">
    <source>
        <dbReference type="EMBL" id="GGP06688.1"/>
    </source>
</evidence>
<feature type="domain" description="Zinc finger CGNR" evidence="1">
    <location>
        <begin position="133"/>
        <end position="176"/>
    </location>
</feature>
<dbReference type="PANTHER" id="PTHR35525">
    <property type="entry name" value="BLL6575 PROTEIN"/>
    <property type="match status" value="1"/>
</dbReference>
<evidence type="ECO:0000313" key="3">
    <source>
        <dbReference type="Proteomes" id="UP000660745"/>
    </source>
</evidence>
<dbReference type="Pfam" id="PF07336">
    <property type="entry name" value="ABATE"/>
    <property type="match status" value="1"/>
</dbReference>
<dbReference type="Gene3D" id="1.10.3300.10">
    <property type="entry name" value="Jann2411-like domain"/>
    <property type="match status" value="1"/>
</dbReference>
<sequence length="182" mass="19906">MGFVFVSGDLALDLAGTLKWRRSDPEELLVTPADLARWTVEAGVLSDEPPVDAAGLRRTRALREVVYRLVRHGMDGLPWPEDDLRELNRAAAGPTPRMALTPSGLSRTGDIAAVAAEVARAAIALLAGLDRLRVRECGHPDCTRVYIDRSRAGNRQWCGMEECGNRVKAANYRSRKARSVSA</sequence>
<proteinExistence type="predicted"/>
<dbReference type="AlphaFoldDB" id="A0A918A3Y9"/>
<dbReference type="InterPro" id="IPR021005">
    <property type="entry name" value="Znf_CGNR"/>
</dbReference>
<accession>A0A918A3Y9</accession>
<evidence type="ECO:0000259" key="1">
    <source>
        <dbReference type="Pfam" id="PF11706"/>
    </source>
</evidence>
<dbReference type="EMBL" id="BMNK01000004">
    <property type="protein sequence ID" value="GGP06688.1"/>
    <property type="molecule type" value="Genomic_DNA"/>
</dbReference>
<dbReference type="SUPFAM" id="SSF160904">
    <property type="entry name" value="Jann2411-like"/>
    <property type="match status" value="1"/>
</dbReference>
<name>A0A918A3Y9_9ACTN</name>
<comment type="caution">
    <text evidence="2">The sequence shown here is derived from an EMBL/GenBank/DDBJ whole genome shotgun (WGS) entry which is preliminary data.</text>
</comment>
<dbReference type="RefSeq" id="WP_189139303.1">
    <property type="nucleotide sequence ID" value="NZ_BMNK01000004.1"/>
</dbReference>
<protein>
    <recommendedName>
        <fullName evidence="1">Zinc finger CGNR domain-containing protein</fullName>
    </recommendedName>
</protein>
<reference evidence="2" key="1">
    <citation type="journal article" date="2014" name="Int. J. Syst. Evol. Microbiol.">
        <title>Complete genome sequence of Corynebacterium casei LMG S-19264T (=DSM 44701T), isolated from a smear-ripened cheese.</title>
        <authorList>
            <consortium name="US DOE Joint Genome Institute (JGI-PGF)"/>
            <person name="Walter F."/>
            <person name="Albersmeier A."/>
            <person name="Kalinowski J."/>
            <person name="Ruckert C."/>
        </authorList>
    </citation>
    <scope>NUCLEOTIDE SEQUENCE</scope>
    <source>
        <strain evidence="2">CGMCC 4.7430</strain>
    </source>
</reference>
<reference evidence="2" key="2">
    <citation type="submission" date="2020-09" db="EMBL/GenBank/DDBJ databases">
        <authorList>
            <person name="Sun Q."/>
            <person name="Zhou Y."/>
        </authorList>
    </citation>
    <scope>NUCLEOTIDE SEQUENCE</scope>
    <source>
        <strain evidence="2">CGMCC 4.7430</strain>
    </source>
</reference>
<dbReference type="Pfam" id="PF11706">
    <property type="entry name" value="zf-CGNR"/>
    <property type="match status" value="1"/>
</dbReference>
<organism evidence="2 3">
    <name type="scientific">Nonomuraea glycinis</name>
    <dbReference type="NCBI Taxonomy" id="2047744"/>
    <lineage>
        <taxon>Bacteria</taxon>
        <taxon>Bacillati</taxon>
        <taxon>Actinomycetota</taxon>
        <taxon>Actinomycetes</taxon>
        <taxon>Streptosporangiales</taxon>
        <taxon>Streptosporangiaceae</taxon>
        <taxon>Nonomuraea</taxon>
    </lineage>
</organism>